<reference evidence="1 2" key="1">
    <citation type="submission" date="2014-09" db="EMBL/GenBank/DDBJ databases">
        <title>Draft genome sequence of an obligately methylotrophic methanogen, Methanococcoides methylutens, isolated from marine sediment.</title>
        <authorList>
            <person name="Guan Y."/>
            <person name="Ngugi D.K."/>
            <person name="Blom J."/>
            <person name="Ali S."/>
            <person name="Ferry J.G."/>
            <person name="Stingl U."/>
        </authorList>
    </citation>
    <scope>NUCLEOTIDE SEQUENCE [LARGE SCALE GENOMIC DNA]</scope>
    <source>
        <strain evidence="1 2">DSM 2657</strain>
    </source>
</reference>
<evidence type="ECO:0000313" key="2">
    <source>
        <dbReference type="Proteomes" id="UP000029859"/>
    </source>
</evidence>
<accession>A0A099T3B8</accession>
<dbReference type="RefSeq" id="WP_048194525.1">
    <property type="nucleotide sequence ID" value="NZ_CAAGSM010000009.1"/>
</dbReference>
<dbReference type="PANTHER" id="PTHR37954">
    <property type="entry name" value="BLL4979 PROTEIN"/>
    <property type="match status" value="1"/>
</dbReference>
<dbReference type="Proteomes" id="UP000029859">
    <property type="component" value="Unassembled WGS sequence"/>
</dbReference>
<dbReference type="EMBL" id="JRHO01000013">
    <property type="protein sequence ID" value="KGK98683.1"/>
    <property type="molecule type" value="Genomic_DNA"/>
</dbReference>
<evidence type="ECO:0000313" key="1">
    <source>
        <dbReference type="EMBL" id="KGK98683.1"/>
    </source>
</evidence>
<dbReference type="PANTHER" id="PTHR37954:SF3">
    <property type="entry name" value="DUF169 DOMAIN-CONTAINING PROTEIN"/>
    <property type="match status" value="1"/>
</dbReference>
<organism evidence="1 2">
    <name type="scientific">Methanococcoides methylutens</name>
    <dbReference type="NCBI Taxonomy" id="2226"/>
    <lineage>
        <taxon>Archaea</taxon>
        <taxon>Methanobacteriati</taxon>
        <taxon>Methanobacteriota</taxon>
        <taxon>Stenosarchaea group</taxon>
        <taxon>Methanomicrobia</taxon>
        <taxon>Methanosarcinales</taxon>
        <taxon>Methanosarcinaceae</taxon>
        <taxon>Methanococcoides</taxon>
    </lineage>
</organism>
<comment type="caution">
    <text evidence="1">The sequence shown here is derived from an EMBL/GenBank/DDBJ whole genome shotgun (WGS) entry which is preliminary data.</text>
</comment>
<gene>
    <name evidence="1" type="ORF">LI82_07490</name>
</gene>
<proteinExistence type="predicted"/>
<protein>
    <recommendedName>
        <fullName evidence="3">DUF169 domain-containing protein</fullName>
    </recommendedName>
</protein>
<keyword evidence="2" id="KW-1185">Reference proteome</keyword>
<name>A0A099T3B8_METMT</name>
<dbReference type="InterPro" id="IPR003748">
    <property type="entry name" value="DUF169"/>
</dbReference>
<dbReference type="AlphaFoldDB" id="A0A099T3B8"/>
<dbReference type="OrthoDB" id="89232at2157"/>
<sequence length="227" mass="24856">MDIKEINEFGKQLTEILNLKTKPVAVSLIPEGHDIPEGIERIDETTRHCQMVDTVRKTGKQFYSLADDQMCKGGSSVMGLQEMPHKLAIGDTYYNLKRFSTINAARRTMEKVTKVEAGTTKAVVYGPLETATFKPDVVVIVTSPKQVMQLSQALIYKFGGRVEASFAGIQSVCADGVALPYKEGKISVTVGCGGSRKFANIADDELIIGIPVERLHDLVEAVNEMFA</sequence>
<evidence type="ECO:0008006" key="3">
    <source>
        <dbReference type="Google" id="ProtNLM"/>
    </source>
</evidence>
<dbReference type="Pfam" id="PF02596">
    <property type="entry name" value="DUF169"/>
    <property type="match status" value="1"/>
</dbReference>